<dbReference type="PROSITE" id="PS50893">
    <property type="entry name" value="ABC_TRANSPORTER_2"/>
    <property type="match status" value="1"/>
</dbReference>
<dbReference type="CDD" id="cd03219">
    <property type="entry name" value="ABC_Mj1267_LivG_branched"/>
    <property type="match status" value="1"/>
</dbReference>
<dbReference type="Gene3D" id="3.40.50.300">
    <property type="entry name" value="P-loop containing nucleotide triphosphate hydrolases"/>
    <property type="match status" value="1"/>
</dbReference>
<evidence type="ECO:0000256" key="1">
    <source>
        <dbReference type="ARBA" id="ARBA00022448"/>
    </source>
</evidence>
<evidence type="ECO:0000256" key="3">
    <source>
        <dbReference type="ARBA" id="ARBA00022840"/>
    </source>
</evidence>
<keyword evidence="3" id="KW-0067">ATP-binding</keyword>
<evidence type="ECO:0000256" key="2">
    <source>
        <dbReference type="ARBA" id="ARBA00022741"/>
    </source>
</evidence>
<dbReference type="GO" id="GO:0016887">
    <property type="term" value="F:ATP hydrolysis activity"/>
    <property type="evidence" value="ECO:0007669"/>
    <property type="project" value="InterPro"/>
</dbReference>
<evidence type="ECO:0000313" key="5">
    <source>
        <dbReference type="EMBL" id="CAB4612081.1"/>
    </source>
</evidence>
<dbReference type="InterPro" id="IPR032823">
    <property type="entry name" value="BCA_ABC_TP_C"/>
</dbReference>
<evidence type="ECO:0000259" key="4">
    <source>
        <dbReference type="PROSITE" id="PS50893"/>
    </source>
</evidence>
<gene>
    <name evidence="5" type="ORF">UFOPK1908_00109</name>
</gene>
<accession>A0A6J6HEG6</accession>
<dbReference type="GO" id="GO:0005524">
    <property type="term" value="F:ATP binding"/>
    <property type="evidence" value="ECO:0007669"/>
    <property type="project" value="UniProtKB-KW"/>
</dbReference>
<dbReference type="Pfam" id="PF00005">
    <property type="entry name" value="ABC_tran"/>
    <property type="match status" value="1"/>
</dbReference>
<keyword evidence="2" id="KW-0547">Nucleotide-binding</keyword>
<dbReference type="InterPro" id="IPR003439">
    <property type="entry name" value="ABC_transporter-like_ATP-bd"/>
</dbReference>
<dbReference type="InterPro" id="IPR051120">
    <property type="entry name" value="ABC_AA/LPS_Transport"/>
</dbReference>
<protein>
    <submittedName>
        <fullName evidence="5">Unannotated protein</fullName>
    </submittedName>
</protein>
<sequence length="280" mass="29648">MSRPSLFSQAGGIGVSVDRVTCDLQTCAMLELAGVDVTVSGLKILDGVSMKVPAGSITGLIGPNGAGKTTAFNVVSGFVRADSGMITFKGKSINHVKTHQLAKLGIARTLQAVGLFPTLTVLENVMLGATSRNKAGILSDALALPWVDKEQRVIREKSVEILRRFALDGVMDAMPGELPYPTQKKVALARALVSEPDLLLLDEPAGGVGAEEIRELSALLQQLTPECTVLLVEHHMELVMEVCDLIWVLDAGKIIASGTPAQIRSNQDVLAAYLGEAEVP</sequence>
<keyword evidence="1" id="KW-0813">Transport</keyword>
<dbReference type="FunFam" id="3.40.50.300:FF:000421">
    <property type="entry name" value="Branched-chain amino acid ABC transporter ATP-binding protein"/>
    <property type="match status" value="1"/>
</dbReference>
<dbReference type="SMART" id="SM00382">
    <property type="entry name" value="AAA"/>
    <property type="match status" value="1"/>
</dbReference>
<dbReference type="AlphaFoldDB" id="A0A6J6HEG6"/>
<dbReference type="Pfam" id="PF12399">
    <property type="entry name" value="BCA_ABC_TP_C"/>
    <property type="match status" value="1"/>
</dbReference>
<dbReference type="InterPro" id="IPR003593">
    <property type="entry name" value="AAA+_ATPase"/>
</dbReference>
<dbReference type="GO" id="GO:0005886">
    <property type="term" value="C:plasma membrane"/>
    <property type="evidence" value="ECO:0007669"/>
    <property type="project" value="TreeGrafter"/>
</dbReference>
<dbReference type="EMBL" id="CAEZVB010000002">
    <property type="protein sequence ID" value="CAB4612081.1"/>
    <property type="molecule type" value="Genomic_DNA"/>
</dbReference>
<dbReference type="SUPFAM" id="SSF52540">
    <property type="entry name" value="P-loop containing nucleoside triphosphate hydrolases"/>
    <property type="match status" value="1"/>
</dbReference>
<feature type="domain" description="ABC transporter" evidence="4">
    <location>
        <begin position="30"/>
        <end position="276"/>
    </location>
</feature>
<dbReference type="PANTHER" id="PTHR45772:SF9">
    <property type="entry name" value="CONSERVED COMPONENT OF ABC TRANSPORTER FOR NATURAL AMINO ACIDS"/>
    <property type="match status" value="1"/>
</dbReference>
<name>A0A6J6HEG6_9ZZZZ</name>
<dbReference type="InterPro" id="IPR027417">
    <property type="entry name" value="P-loop_NTPase"/>
</dbReference>
<reference evidence="5" key="1">
    <citation type="submission" date="2020-05" db="EMBL/GenBank/DDBJ databases">
        <authorList>
            <person name="Chiriac C."/>
            <person name="Salcher M."/>
            <person name="Ghai R."/>
            <person name="Kavagutti S V."/>
        </authorList>
    </citation>
    <scope>NUCLEOTIDE SEQUENCE</scope>
</reference>
<organism evidence="5">
    <name type="scientific">freshwater metagenome</name>
    <dbReference type="NCBI Taxonomy" id="449393"/>
    <lineage>
        <taxon>unclassified sequences</taxon>
        <taxon>metagenomes</taxon>
        <taxon>ecological metagenomes</taxon>
    </lineage>
</organism>
<dbReference type="PANTHER" id="PTHR45772">
    <property type="entry name" value="CONSERVED COMPONENT OF ABC TRANSPORTER FOR NATURAL AMINO ACIDS-RELATED"/>
    <property type="match status" value="1"/>
</dbReference>
<proteinExistence type="predicted"/>